<dbReference type="EMBL" id="CP003422">
    <property type="protein sequence ID" value="AGN70798.1"/>
    <property type="molecule type" value="Genomic_DNA"/>
</dbReference>
<gene>
    <name evidence="2" type="ORF">B2K_40210</name>
</gene>
<feature type="region of interest" description="Disordered" evidence="1">
    <location>
        <begin position="25"/>
        <end position="44"/>
    </location>
</feature>
<evidence type="ECO:0000256" key="1">
    <source>
        <dbReference type="SAM" id="MobiDB-lite"/>
    </source>
</evidence>
<evidence type="ECO:0000313" key="2">
    <source>
        <dbReference type="EMBL" id="AGN70798.1"/>
    </source>
</evidence>
<evidence type="ECO:0000313" key="3">
    <source>
        <dbReference type="Proteomes" id="UP000007392"/>
    </source>
</evidence>
<dbReference type="Proteomes" id="UP000007392">
    <property type="component" value="Chromosome"/>
</dbReference>
<reference evidence="2 3" key="1">
    <citation type="submission" date="2013-06" db="EMBL/GenBank/DDBJ databases">
        <title>Complete genome sequence of Paenibacillus mucilaginosus K02.</title>
        <authorList>
            <person name="Xiao B."/>
            <person name="Sun L."/>
            <person name="Xiao L."/>
            <person name="Lian B."/>
        </authorList>
    </citation>
    <scope>NUCLEOTIDE SEQUENCE [LARGE SCALE GENOMIC DNA]</scope>
    <source>
        <strain evidence="2 3">K02</strain>
    </source>
</reference>
<dbReference type="KEGG" id="pmw:B2K_40210"/>
<name>R9UNF4_9BACL</name>
<feature type="compositionally biased region" description="Basic and acidic residues" evidence="1">
    <location>
        <begin position="26"/>
        <end position="44"/>
    </location>
</feature>
<dbReference type="HOGENOM" id="CLU_3219531_0_0_9"/>
<proteinExistence type="predicted"/>
<accession>R9UNF4</accession>
<sequence>MTVDRPPDGLTCLHECFTGLILSEPRQTRTKPDRQAARGMERMA</sequence>
<protein>
    <submittedName>
        <fullName evidence="2">Uncharacterized protein</fullName>
    </submittedName>
</protein>
<organism evidence="2 3">
    <name type="scientific">Paenibacillus mucilaginosus K02</name>
    <dbReference type="NCBI Taxonomy" id="997761"/>
    <lineage>
        <taxon>Bacteria</taxon>
        <taxon>Bacillati</taxon>
        <taxon>Bacillota</taxon>
        <taxon>Bacilli</taxon>
        <taxon>Bacillales</taxon>
        <taxon>Paenibacillaceae</taxon>
        <taxon>Paenibacillus</taxon>
    </lineage>
</organism>
<dbReference type="AlphaFoldDB" id="R9UNF4"/>